<reference evidence="2" key="1">
    <citation type="journal article" date="2013" name="Nature">
        <title>Draft genome of the wheat A-genome progenitor Triticum urartu.</title>
        <authorList>
            <person name="Ling H.Q."/>
            <person name="Zhao S."/>
            <person name="Liu D."/>
            <person name="Wang J."/>
            <person name="Sun H."/>
            <person name="Zhang C."/>
            <person name="Fan H."/>
            <person name="Li D."/>
            <person name="Dong L."/>
            <person name="Tao Y."/>
            <person name="Gao C."/>
            <person name="Wu H."/>
            <person name="Li Y."/>
            <person name="Cui Y."/>
            <person name="Guo X."/>
            <person name="Zheng S."/>
            <person name="Wang B."/>
            <person name="Yu K."/>
            <person name="Liang Q."/>
            <person name="Yang W."/>
            <person name="Lou X."/>
            <person name="Chen J."/>
            <person name="Feng M."/>
            <person name="Jian J."/>
            <person name="Zhang X."/>
            <person name="Luo G."/>
            <person name="Jiang Y."/>
            <person name="Liu J."/>
            <person name="Wang Z."/>
            <person name="Sha Y."/>
            <person name="Zhang B."/>
            <person name="Wu H."/>
            <person name="Tang D."/>
            <person name="Shen Q."/>
            <person name="Xue P."/>
            <person name="Zou S."/>
            <person name="Wang X."/>
            <person name="Liu X."/>
            <person name="Wang F."/>
            <person name="Yang Y."/>
            <person name="An X."/>
            <person name="Dong Z."/>
            <person name="Zhang K."/>
            <person name="Zhang X."/>
            <person name="Luo M.C."/>
            <person name="Dvorak J."/>
            <person name="Tong Y."/>
            <person name="Wang J."/>
            <person name="Yang H."/>
            <person name="Li Z."/>
            <person name="Wang D."/>
            <person name="Zhang A."/>
            <person name="Wang J."/>
        </authorList>
    </citation>
    <scope>NUCLEOTIDE SEQUENCE</scope>
    <source>
        <strain evidence="2">cv. G1812</strain>
    </source>
</reference>
<evidence type="ECO:0000313" key="2">
    <source>
        <dbReference type="Proteomes" id="UP000015106"/>
    </source>
</evidence>
<accession>A0A8R7K0T9</accession>
<dbReference type="SUPFAM" id="SSF56219">
    <property type="entry name" value="DNase I-like"/>
    <property type="match status" value="1"/>
</dbReference>
<reference evidence="1" key="2">
    <citation type="submission" date="2018-03" db="EMBL/GenBank/DDBJ databases">
        <title>The Triticum urartu genome reveals the dynamic nature of wheat genome evolution.</title>
        <authorList>
            <person name="Ling H."/>
            <person name="Ma B."/>
            <person name="Shi X."/>
            <person name="Liu H."/>
            <person name="Dong L."/>
            <person name="Sun H."/>
            <person name="Cao Y."/>
            <person name="Gao Q."/>
            <person name="Zheng S."/>
            <person name="Li Y."/>
            <person name="Yu Y."/>
            <person name="Du H."/>
            <person name="Qi M."/>
            <person name="Li Y."/>
            <person name="Yu H."/>
            <person name="Cui Y."/>
            <person name="Wang N."/>
            <person name="Chen C."/>
            <person name="Wu H."/>
            <person name="Zhao Y."/>
            <person name="Zhang J."/>
            <person name="Li Y."/>
            <person name="Zhou W."/>
            <person name="Zhang B."/>
            <person name="Hu W."/>
            <person name="Eijk M."/>
            <person name="Tang J."/>
            <person name="Witsenboer H."/>
            <person name="Zhao S."/>
            <person name="Li Z."/>
            <person name="Zhang A."/>
            <person name="Wang D."/>
            <person name="Liang C."/>
        </authorList>
    </citation>
    <scope>NUCLEOTIDE SEQUENCE [LARGE SCALE GENOMIC DNA]</scope>
    <source>
        <strain evidence="1">cv. G1812</strain>
    </source>
</reference>
<proteinExistence type="predicted"/>
<organism evidence="1 2">
    <name type="scientific">Triticum urartu</name>
    <name type="common">Red wild einkorn</name>
    <name type="synonym">Crithodium urartu</name>
    <dbReference type="NCBI Taxonomy" id="4572"/>
    <lineage>
        <taxon>Eukaryota</taxon>
        <taxon>Viridiplantae</taxon>
        <taxon>Streptophyta</taxon>
        <taxon>Embryophyta</taxon>
        <taxon>Tracheophyta</taxon>
        <taxon>Spermatophyta</taxon>
        <taxon>Magnoliopsida</taxon>
        <taxon>Liliopsida</taxon>
        <taxon>Poales</taxon>
        <taxon>Poaceae</taxon>
        <taxon>BOP clade</taxon>
        <taxon>Pooideae</taxon>
        <taxon>Triticodae</taxon>
        <taxon>Triticeae</taxon>
        <taxon>Triticinae</taxon>
        <taxon>Triticum</taxon>
    </lineage>
</organism>
<dbReference type="Proteomes" id="UP000015106">
    <property type="component" value="Chromosome 1"/>
</dbReference>
<dbReference type="Gene3D" id="3.60.10.10">
    <property type="entry name" value="Endonuclease/exonuclease/phosphatase"/>
    <property type="match status" value="1"/>
</dbReference>
<sequence>MWEGMKRLKAQDDLPWLVVGDFNEVLWDYEHLSETPRSHGQMIAFRDVLEACDLSDLGFSG</sequence>
<keyword evidence="2" id="KW-1185">Reference proteome</keyword>
<dbReference type="InterPro" id="IPR036691">
    <property type="entry name" value="Endo/exonu/phosph_ase_sf"/>
</dbReference>
<name>A0A8R7K0T9_TRIUA</name>
<evidence type="ECO:0000313" key="1">
    <source>
        <dbReference type="EnsemblPlants" id="TuG1812G0100001997.01.T01.cds318620"/>
    </source>
</evidence>
<dbReference type="EnsemblPlants" id="TuG1812G0100001997.01.T01">
    <property type="protein sequence ID" value="TuG1812G0100001997.01.T01.cds318620"/>
    <property type="gene ID" value="TuG1812G0100001997.01"/>
</dbReference>
<reference evidence="1" key="3">
    <citation type="submission" date="2022-06" db="UniProtKB">
        <authorList>
            <consortium name="EnsemblPlants"/>
        </authorList>
    </citation>
    <scope>IDENTIFICATION</scope>
</reference>
<dbReference type="Gramene" id="TuG1812G0100001997.01.T01">
    <property type="protein sequence ID" value="TuG1812G0100001997.01.T01.cds318620"/>
    <property type="gene ID" value="TuG1812G0100001997.01"/>
</dbReference>
<evidence type="ECO:0008006" key="3">
    <source>
        <dbReference type="Google" id="ProtNLM"/>
    </source>
</evidence>
<protein>
    <recommendedName>
        <fullName evidence="3">Endonuclease/exonuclease/phosphatase domain-containing protein</fullName>
    </recommendedName>
</protein>
<dbReference type="AlphaFoldDB" id="A0A8R7K0T9"/>